<evidence type="ECO:0000256" key="1">
    <source>
        <dbReference type="SAM" id="MobiDB-lite"/>
    </source>
</evidence>
<protein>
    <submittedName>
        <fullName evidence="2">Uncharacterized protein</fullName>
    </submittedName>
</protein>
<organism evidence="2 3">
    <name type="scientific">Vitis vinifera</name>
    <name type="common">Grape</name>
    <dbReference type="NCBI Taxonomy" id="29760"/>
    <lineage>
        <taxon>Eukaryota</taxon>
        <taxon>Viridiplantae</taxon>
        <taxon>Streptophyta</taxon>
        <taxon>Embryophyta</taxon>
        <taxon>Tracheophyta</taxon>
        <taxon>Spermatophyta</taxon>
        <taxon>Magnoliopsida</taxon>
        <taxon>eudicotyledons</taxon>
        <taxon>Gunneridae</taxon>
        <taxon>Pentapetalae</taxon>
        <taxon>rosids</taxon>
        <taxon>Vitales</taxon>
        <taxon>Vitaceae</taxon>
        <taxon>Viteae</taxon>
        <taxon>Vitis</taxon>
    </lineage>
</organism>
<dbReference type="AlphaFoldDB" id="A0A438I1R9"/>
<feature type="region of interest" description="Disordered" evidence="1">
    <location>
        <begin position="36"/>
        <end position="59"/>
    </location>
</feature>
<evidence type="ECO:0000313" key="3">
    <source>
        <dbReference type="Proteomes" id="UP000288805"/>
    </source>
</evidence>
<accession>A0A438I1R9</accession>
<gene>
    <name evidence="2" type="ORF">CK203_038743</name>
</gene>
<dbReference type="Proteomes" id="UP000288805">
    <property type="component" value="Unassembled WGS sequence"/>
</dbReference>
<comment type="caution">
    <text evidence="2">The sequence shown here is derived from an EMBL/GenBank/DDBJ whole genome shotgun (WGS) entry which is preliminary data.</text>
</comment>
<feature type="compositionally biased region" description="Basic residues" evidence="1">
    <location>
        <begin position="49"/>
        <end position="59"/>
    </location>
</feature>
<reference evidence="2 3" key="1">
    <citation type="journal article" date="2018" name="PLoS Genet.">
        <title>Population sequencing reveals clonal diversity and ancestral inbreeding in the grapevine cultivar Chardonnay.</title>
        <authorList>
            <person name="Roach M.J."/>
            <person name="Johnson D.L."/>
            <person name="Bohlmann J."/>
            <person name="van Vuuren H.J."/>
            <person name="Jones S.J."/>
            <person name="Pretorius I.S."/>
            <person name="Schmidt S.A."/>
            <person name="Borneman A.R."/>
        </authorList>
    </citation>
    <scope>NUCLEOTIDE SEQUENCE [LARGE SCALE GENOMIC DNA]</scope>
    <source>
        <strain evidence="3">cv. Chardonnay</strain>
        <tissue evidence="2">Leaf</tissue>
    </source>
</reference>
<evidence type="ECO:0000313" key="2">
    <source>
        <dbReference type="EMBL" id="RVW90580.1"/>
    </source>
</evidence>
<name>A0A438I1R9_VITVI</name>
<sequence length="59" mass="6923">MIGKPKRGRTERDEELELIRKVLQEVRRDLPETTRLMRGQGSKRLGVPKARRIRTTPRG</sequence>
<dbReference type="EMBL" id="QGNW01000153">
    <property type="protein sequence ID" value="RVW90580.1"/>
    <property type="molecule type" value="Genomic_DNA"/>
</dbReference>
<proteinExistence type="predicted"/>